<evidence type="ECO:0000256" key="10">
    <source>
        <dbReference type="SAM" id="MobiDB-lite"/>
    </source>
</evidence>
<keyword evidence="4 9" id="KW-0547">Nucleotide-binding</keyword>
<keyword evidence="3" id="KW-0808">Transferase</keyword>
<dbReference type="AlphaFoldDB" id="A0A1E5RMX6"/>
<comment type="catalytic activity">
    <reaction evidence="7">
        <text>L-threonyl-[protein] + ATP = O-phospho-L-threonyl-[protein] + ADP + H(+)</text>
        <dbReference type="Rhea" id="RHEA:46608"/>
        <dbReference type="Rhea" id="RHEA-COMP:11060"/>
        <dbReference type="Rhea" id="RHEA-COMP:11605"/>
        <dbReference type="ChEBI" id="CHEBI:15378"/>
        <dbReference type="ChEBI" id="CHEBI:30013"/>
        <dbReference type="ChEBI" id="CHEBI:30616"/>
        <dbReference type="ChEBI" id="CHEBI:61977"/>
        <dbReference type="ChEBI" id="CHEBI:456216"/>
        <dbReference type="EC" id="2.7.11.1"/>
    </reaction>
</comment>
<comment type="caution">
    <text evidence="12">The sequence shown here is derived from an EMBL/GenBank/DDBJ whole genome shotgun (WGS) entry which is preliminary data.</text>
</comment>
<dbReference type="FunFam" id="1.10.510.10:FF:000919">
    <property type="entry name" value="NPR1p Protein kinase"/>
    <property type="match status" value="1"/>
</dbReference>
<dbReference type="OrthoDB" id="6513151at2759"/>
<dbReference type="SMART" id="SM00220">
    <property type="entry name" value="S_TKc"/>
    <property type="match status" value="1"/>
</dbReference>
<dbReference type="GO" id="GO:0005829">
    <property type="term" value="C:cytosol"/>
    <property type="evidence" value="ECO:0007669"/>
    <property type="project" value="TreeGrafter"/>
</dbReference>
<dbReference type="PROSITE" id="PS00108">
    <property type="entry name" value="PROTEIN_KINASE_ST"/>
    <property type="match status" value="1"/>
</dbReference>
<evidence type="ECO:0000256" key="4">
    <source>
        <dbReference type="ARBA" id="ARBA00022741"/>
    </source>
</evidence>
<feature type="compositionally biased region" description="Polar residues" evidence="10">
    <location>
        <begin position="1"/>
        <end position="56"/>
    </location>
</feature>
<dbReference type="Proteomes" id="UP000095728">
    <property type="component" value="Unassembled WGS sequence"/>
</dbReference>
<dbReference type="PROSITE" id="PS00107">
    <property type="entry name" value="PROTEIN_KINASE_ATP"/>
    <property type="match status" value="1"/>
</dbReference>
<feature type="region of interest" description="Disordered" evidence="10">
    <location>
        <begin position="1"/>
        <end position="59"/>
    </location>
</feature>
<evidence type="ECO:0000256" key="9">
    <source>
        <dbReference type="PROSITE-ProRule" id="PRU10141"/>
    </source>
</evidence>
<dbReference type="EC" id="2.7.11.1" evidence="1"/>
<feature type="compositionally biased region" description="Polar residues" evidence="10">
    <location>
        <begin position="223"/>
        <end position="235"/>
    </location>
</feature>
<dbReference type="SUPFAM" id="SSF56112">
    <property type="entry name" value="Protein kinase-like (PK-like)"/>
    <property type="match status" value="1"/>
</dbReference>
<keyword evidence="6 9" id="KW-0067">ATP-binding</keyword>
<evidence type="ECO:0000256" key="7">
    <source>
        <dbReference type="ARBA" id="ARBA00047899"/>
    </source>
</evidence>
<dbReference type="STRING" id="56408.A0A1E5RMX6"/>
<evidence type="ECO:0000313" key="12">
    <source>
        <dbReference type="EMBL" id="OEJ88248.1"/>
    </source>
</evidence>
<feature type="compositionally biased region" description="Low complexity" evidence="10">
    <location>
        <begin position="558"/>
        <end position="575"/>
    </location>
</feature>
<feature type="compositionally biased region" description="Polar residues" evidence="10">
    <location>
        <begin position="905"/>
        <end position="922"/>
    </location>
</feature>
<dbReference type="GO" id="GO:0004674">
    <property type="term" value="F:protein serine/threonine kinase activity"/>
    <property type="evidence" value="ECO:0007669"/>
    <property type="project" value="UniProtKB-KW"/>
</dbReference>
<feature type="compositionally biased region" description="Low complexity" evidence="10">
    <location>
        <begin position="268"/>
        <end position="316"/>
    </location>
</feature>
<feature type="domain" description="Protein kinase" evidence="11">
    <location>
        <begin position="655"/>
        <end position="962"/>
    </location>
</feature>
<dbReference type="PANTHER" id="PTHR24343">
    <property type="entry name" value="SERINE/THREONINE KINASE"/>
    <property type="match status" value="1"/>
</dbReference>
<feature type="region of interest" description="Disordered" evidence="10">
    <location>
        <begin position="883"/>
        <end position="925"/>
    </location>
</feature>
<feature type="region of interest" description="Disordered" evidence="10">
    <location>
        <begin position="428"/>
        <end position="588"/>
    </location>
</feature>
<dbReference type="InterPro" id="IPR011009">
    <property type="entry name" value="Kinase-like_dom_sf"/>
</dbReference>
<sequence>MSQLAEGTTASQNLPSRSSSTLTQLFQDKTNQSSSATPTQNTMQATDTSRNNSNASALDINKNGFSQSFIANNNAHTAVFGASLYGSTNINNSNNIMSSSPMTLNSNSSAGTLNTHKSFAQKNYPSLSSSIPYSVPNSNPSPGEENNGNINNGNNNFNPGTSASSNNNYRPGSSGGSSSSLMDHYSGLLPNNIQQINSNVIQSPKVANVEPRFVITKQKLQEKQQQSANYHRQSTSGGSSSSSNNNNNNNNGSKTLNHSSSFNKKPMSPSGSSSSSTSMGSHSRSRSGSLSSQLGNLFFNSSSSSASASNSTAKGSMNNTSSKPQSKLTSSLKNSTSSSSSSLSSSMNNGSMQNGGSFSQDSAKNPGNAASYSNSDGTFNPKSVGSTIEEQPGFPHADSSAISASVPKPIRARQSNIYSASRTPVNSLHINTSSMSNKNSNSNSNLTNQMRQNTPDGSVTPGTPGSLKNSHSSGIAKFFKKSSSSSSSSHPNIHGNINSTSKNNNAANSAGSNYGNRYSSSPSVSTFNTNAIAHGNGNGNNNGNGNKSAHTIGRDSRSNSNTSSTASTPTASAAGGPQGSSFTSSTFNGPSSLGNTDILYQASNTSLNNGSQQASVPSTSLLQQAHLQAQNQQQQQQQQWQQKQSASLPFHKRYVKTGDDLGAGAGGTVKVFKRLVDKHLFAVKEFRSKYENERKKDYIKKITGEYCIGTTLKHPNIIATIEIVYDENRIFQVMEYCDYDLFAIVMSNKMSYDEICCCFKQILNGVEYLHSIGLAHRDLKLDNCVVDQHGIVKLIDFGASVVFSYPFSKNLVTASGIVGSDPYLAPEVCIFTKYDPRPVDVWSTAMIFVCMVLKKFPWKIPKLKDSSFKLFCSGRDCDSLSQLVTRTPNPPQYEESETGAKESQQKPQSSSNNAKDPNNLNVGPQRLLHNLPEESQHIIGRMVDLAPACRANIDEIMNDPWVESIKMCFVDENNHVVCPNDSHKHTVVDQSIAHIAGLEKNKNK</sequence>
<dbReference type="InterPro" id="IPR008271">
    <property type="entry name" value="Ser/Thr_kinase_AS"/>
</dbReference>
<name>A0A1E5RMX6_9ASCO</name>
<dbReference type="PROSITE" id="PS50011">
    <property type="entry name" value="PROTEIN_KINASE_DOM"/>
    <property type="match status" value="1"/>
</dbReference>
<evidence type="ECO:0000313" key="13">
    <source>
        <dbReference type="Proteomes" id="UP000095728"/>
    </source>
</evidence>
<dbReference type="EMBL" id="LPNM01000005">
    <property type="protein sequence ID" value="OEJ88248.1"/>
    <property type="molecule type" value="Genomic_DNA"/>
</dbReference>
<evidence type="ECO:0000259" key="11">
    <source>
        <dbReference type="PROSITE" id="PS50011"/>
    </source>
</evidence>
<dbReference type="GO" id="GO:0005524">
    <property type="term" value="F:ATP binding"/>
    <property type="evidence" value="ECO:0007669"/>
    <property type="project" value="UniProtKB-UniRule"/>
</dbReference>
<dbReference type="InterPro" id="IPR000719">
    <property type="entry name" value="Prot_kinase_dom"/>
</dbReference>
<organism evidence="12 13">
    <name type="scientific">Hanseniaspora osmophila</name>
    <dbReference type="NCBI Taxonomy" id="56408"/>
    <lineage>
        <taxon>Eukaryota</taxon>
        <taxon>Fungi</taxon>
        <taxon>Dikarya</taxon>
        <taxon>Ascomycota</taxon>
        <taxon>Saccharomycotina</taxon>
        <taxon>Saccharomycetes</taxon>
        <taxon>Saccharomycodales</taxon>
        <taxon>Saccharomycodaceae</taxon>
        <taxon>Hanseniaspora</taxon>
    </lineage>
</organism>
<reference evidence="13" key="1">
    <citation type="journal article" date="2016" name="Genome Announc.">
        <title>Genome sequences of three species of Hanseniaspora isolated from spontaneous wine fermentations.</title>
        <authorList>
            <person name="Sternes P.R."/>
            <person name="Lee D."/>
            <person name="Kutyna D.R."/>
            <person name="Borneman A.R."/>
        </authorList>
    </citation>
    <scope>NUCLEOTIDE SEQUENCE [LARGE SCALE GENOMIC DNA]</scope>
    <source>
        <strain evidence="13">AWRI3579</strain>
    </source>
</reference>
<comment type="catalytic activity">
    <reaction evidence="8">
        <text>L-seryl-[protein] + ATP = O-phospho-L-seryl-[protein] + ADP + H(+)</text>
        <dbReference type="Rhea" id="RHEA:17989"/>
        <dbReference type="Rhea" id="RHEA-COMP:9863"/>
        <dbReference type="Rhea" id="RHEA-COMP:11604"/>
        <dbReference type="ChEBI" id="CHEBI:15378"/>
        <dbReference type="ChEBI" id="CHEBI:29999"/>
        <dbReference type="ChEBI" id="CHEBI:30616"/>
        <dbReference type="ChEBI" id="CHEBI:83421"/>
        <dbReference type="ChEBI" id="CHEBI:456216"/>
        <dbReference type="EC" id="2.7.11.1"/>
    </reaction>
</comment>
<evidence type="ECO:0000256" key="5">
    <source>
        <dbReference type="ARBA" id="ARBA00022777"/>
    </source>
</evidence>
<feature type="compositionally biased region" description="Low complexity" evidence="10">
    <location>
        <begin position="236"/>
        <end position="253"/>
    </location>
</feature>
<dbReference type="Gene3D" id="3.30.200.20">
    <property type="entry name" value="Phosphorylase Kinase, domain 1"/>
    <property type="match status" value="1"/>
</dbReference>
<feature type="compositionally biased region" description="Polar residues" evidence="10">
    <location>
        <begin position="358"/>
        <end position="389"/>
    </location>
</feature>
<feature type="compositionally biased region" description="Low complexity" evidence="10">
    <location>
        <begin position="431"/>
        <end position="445"/>
    </location>
</feature>
<evidence type="ECO:0000256" key="2">
    <source>
        <dbReference type="ARBA" id="ARBA00022527"/>
    </source>
</evidence>
<feature type="compositionally biased region" description="Polar residues" evidence="10">
    <location>
        <begin position="579"/>
        <end position="588"/>
    </location>
</feature>
<protein>
    <recommendedName>
        <fullName evidence="1">non-specific serine/threonine protein kinase</fullName>
        <ecNumber evidence="1">2.7.11.1</ecNumber>
    </recommendedName>
</protein>
<proteinExistence type="predicted"/>
<evidence type="ECO:0000256" key="8">
    <source>
        <dbReference type="ARBA" id="ARBA00048679"/>
    </source>
</evidence>
<keyword evidence="5" id="KW-0418">Kinase</keyword>
<gene>
    <name evidence="12" type="ORF">AWRI3579_g639</name>
</gene>
<feature type="compositionally biased region" description="Low complexity" evidence="10">
    <location>
        <begin position="325"/>
        <end position="357"/>
    </location>
</feature>
<accession>A0A1E5RMX6</accession>
<feature type="region of interest" description="Disordered" evidence="10">
    <location>
        <begin position="130"/>
        <end position="183"/>
    </location>
</feature>
<feature type="region of interest" description="Disordered" evidence="10">
    <location>
        <begin position="624"/>
        <end position="644"/>
    </location>
</feature>
<feature type="compositionally biased region" description="Polar residues" evidence="10">
    <location>
        <begin position="517"/>
        <end position="531"/>
    </location>
</feature>
<evidence type="ECO:0000256" key="1">
    <source>
        <dbReference type="ARBA" id="ARBA00012513"/>
    </source>
</evidence>
<dbReference type="PANTHER" id="PTHR24343:SF113">
    <property type="entry name" value="NITROGEN PERMEASE REACTIVATOR PROTEIN-RELATED"/>
    <property type="match status" value="1"/>
</dbReference>
<feature type="compositionally biased region" description="Low complexity" evidence="10">
    <location>
        <begin position="482"/>
        <end position="516"/>
    </location>
</feature>
<keyword evidence="13" id="KW-1185">Reference proteome</keyword>
<dbReference type="Gene3D" id="1.10.510.10">
    <property type="entry name" value="Transferase(Phosphotransferase) domain 1"/>
    <property type="match status" value="1"/>
</dbReference>
<feature type="compositionally biased region" description="Polar residues" evidence="10">
    <location>
        <begin position="254"/>
        <end position="263"/>
    </location>
</feature>
<keyword evidence="2" id="KW-0723">Serine/threonine-protein kinase</keyword>
<dbReference type="InterPro" id="IPR017441">
    <property type="entry name" value="Protein_kinase_ATP_BS"/>
</dbReference>
<dbReference type="FunCoup" id="A0A1E5RMX6">
    <property type="interactions" value="279"/>
</dbReference>
<dbReference type="InParanoid" id="A0A1E5RMX6"/>
<feature type="compositionally biased region" description="Polar residues" evidence="10">
    <location>
        <begin position="446"/>
        <end position="473"/>
    </location>
</feature>
<feature type="compositionally biased region" description="Low complexity" evidence="10">
    <location>
        <begin position="136"/>
        <end position="180"/>
    </location>
</feature>
<evidence type="ECO:0000256" key="3">
    <source>
        <dbReference type="ARBA" id="ARBA00022679"/>
    </source>
</evidence>
<feature type="binding site" evidence="9">
    <location>
        <position position="684"/>
    </location>
    <ligand>
        <name>ATP</name>
        <dbReference type="ChEBI" id="CHEBI:30616"/>
    </ligand>
</feature>
<dbReference type="Pfam" id="PF00069">
    <property type="entry name" value="Pkinase"/>
    <property type="match status" value="1"/>
</dbReference>
<evidence type="ECO:0000256" key="6">
    <source>
        <dbReference type="ARBA" id="ARBA00022840"/>
    </source>
</evidence>
<feature type="region of interest" description="Disordered" evidence="10">
    <location>
        <begin position="219"/>
        <end position="406"/>
    </location>
</feature>